<evidence type="ECO:0000256" key="1">
    <source>
        <dbReference type="SAM" id="SignalP"/>
    </source>
</evidence>
<evidence type="ECO:0000313" key="3">
    <source>
        <dbReference type="EMBL" id="WKW14110.1"/>
    </source>
</evidence>
<dbReference type="RefSeq" id="WP_367886902.1">
    <property type="nucleotide sequence ID" value="NZ_CP130612.1"/>
</dbReference>
<dbReference type="PROSITE" id="PS51257">
    <property type="entry name" value="PROKAR_LIPOPROTEIN"/>
    <property type="match status" value="1"/>
</dbReference>
<dbReference type="Proteomes" id="UP001229955">
    <property type="component" value="Chromosome"/>
</dbReference>
<dbReference type="KEGG" id="pspc:Strain318_000435"/>
<accession>A0AA49JSH6</accession>
<dbReference type="EMBL" id="CP130613">
    <property type="protein sequence ID" value="WKW14110.1"/>
    <property type="molecule type" value="Genomic_DNA"/>
</dbReference>
<sequence length="423" mass="46498">MPARNRPFLAAAVALVGIAVACGEPAITISASVTRSDSAGVTIVTLGDSLTAYTAITASDSVTLRGAPEDLFANNPQIVIPLRDGRTLLGDGQVVASFDSSGAYSRIAMPKGRGPGEITTLSGLWQTADDSLWAVDPSTRRISRFGPDLTFARSIEYPRFGDSSALSLYGVLNRDTTAVVEFNFSDPPGGVGVIPIEYRIGIWVMGGAAAIGDTRQFGVSQRFAPGIVPPGFGMIPPYSPSAQWRSYGRCMIYGYPERWELRIESPDGTGRFSTVASLWAPRMLGEIVTPERKARHIEEQIARYPARNSEFPKEQFERAMREHVTFAERVPAFGRILVSDDGAIWVQRYRESAEMERDHWMIVDPHGVRAWRFELPTGSRLLAVRPQGAFVATRDADDVETQRWLRLPQLNDVRPIPACRQTP</sequence>
<accession>A0AA49JXR0</accession>
<keyword evidence="4" id="KW-1185">Reference proteome</keyword>
<protein>
    <recommendedName>
        <fullName evidence="5">6-bladed beta-propeller</fullName>
    </recommendedName>
</protein>
<evidence type="ECO:0008006" key="5">
    <source>
        <dbReference type="Google" id="ProtNLM"/>
    </source>
</evidence>
<feature type="chain" id="PRO_5041258377" description="6-bladed beta-propeller" evidence="1">
    <location>
        <begin position="22"/>
        <end position="423"/>
    </location>
</feature>
<proteinExistence type="predicted"/>
<reference evidence="3" key="1">
    <citation type="submission" date="2023-07" db="EMBL/GenBank/DDBJ databases">
        <authorList>
            <person name="Haufschild T."/>
            <person name="Kallscheuer N."/>
            <person name="Hammer J."/>
            <person name="Kohn T."/>
            <person name="Kabuu M."/>
            <person name="Jogler M."/>
            <person name="Wohfarth N."/>
            <person name="Heuer A."/>
            <person name="Rohde M."/>
            <person name="van Teeseling M.C.F."/>
            <person name="Jogler C."/>
        </authorList>
    </citation>
    <scope>NUCLEOTIDE SEQUENCE</scope>
    <source>
        <strain evidence="2">Strain 138</strain>
        <strain evidence="3">Strain 318</strain>
    </source>
</reference>
<evidence type="ECO:0000313" key="2">
    <source>
        <dbReference type="EMBL" id="WKW11200.1"/>
    </source>
</evidence>
<dbReference type="AlphaFoldDB" id="A0AA49JXR0"/>
<organism evidence="3 4">
    <name type="scientific">Pseudogemmatithrix spongiicola</name>
    <dbReference type="NCBI Taxonomy" id="3062599"/>
    <lineage>
        <taxon>Bacteria</taxon>
        <taxon>Pseudomonadati</taxon>
        <taxon>Gemmatimonadota</taxon>
        <taxon>Gemmatimonadia</taxon>
        <taxon>Gemmatimonadales</taxon>
        <taxon>Gemmatimonadaceae</taxon>
        <taxon>Pseudogemmatithrix</taxon>
    </lineage>
</organism>
<gene>
    <name evidence="2" type="ORF">Strain138_000435</name>
    <name evidence="3" type="ORF">Strain318_000435</name>
</gene>
<keyword evidence="1" id="KW-0732">Signal</keyword>
<evidence type="ECO:0000313" key="4">
    <source>
        <dbReference type="Proteomes" id="UP001229955"/>
    </source>
</evidence>
<dbReference type="EMBL" id="CP130612">
    <property type="protein sequence ID" value="WKW11200.1"/>
    <property type="molecule type" value="Genomic_DNA"/>
</dbReference>
<name>A0AA49JXR0_9BACT</name>
<feature type="signal peptide" evidence="1">
    <location>
        <begin position="1"/>
        <end position="21"/>
    </location>
</feature>